<protein>
    <submittedName>
        <fullName evidence="4">MYXO-CTERM domain-containing protein</fullName>
    </submittedName>
</protein>
<dbReference type="RefSeq" id="WP_091566063.1">
    <property type="nucleotide sequence ID" value="NZ_FMZA01000002.1"/>
</dbReference>
<evidence type="ECO:0000256" key="2">
    <source>
        <dbReference type="SAM" id="Phobius"/>
    </source>
</evidence>
<feature type="compositionally biased region" description="Low complexity" evidence="1">
    <location>
        <begin position="38"/>
        <end position="54"/>
    </location>
</feature>
<feature type="transmembrane region" description="Helical" evidence="2">
    <location>
        <begin position="65"/>
        <end position="82"/>
    </location>
</feature>
<reference evidence="4 5" key="1">
    <citation type="submission" date="2016-10" db="EMBL/GenBank/DDBJ databases">
        <authorList>
            <person name="de Groot N.N."/>
        </authorList>
    </citation>
    <scope>NUCLEOTIDE SEQUENCE [LARGE SCALE GENOMIC DNA]</scope>
    <source>
        <strain evidence="4 5">DSM 45514</strain>
    </source>
</reference>
<keyword evidence="2" id="KW-0472">Membrane</keyword>
<sequence length="90" mass="9939">MKKWITSLCVMLALAIGIQMVTVVPDVDAQAATVMVNDNNNNNTTNNTDYNTRNVGTNDMANNDTPSWAWLGLLGLLGLFGLRRREQGER</sequence>
<evidence type="ECO:0000256" key="1">
    <source>
        <dbReference type="SAM" id="MobiDB-lite"/>
    </source>
</evidence>
<organism evidence="4 5">
    <name type="scientific">Melghirimyces thermohalophilus</name>
    <dbReference type="NCBI Taxonomy" id="1236220"/>
    <lineage>
        <taxon>Bacteria</taxon>
        <taxon>Bacillati</taxon>
        <taxon>Bacillota</taxon>
        <taxon>Bacilli</taxon>
        <taxon>Bacillales</taxon>
        <taxon>Thermoactinomycetaceae</taxon>
        <taxon>Melghirimyces</taxon>
    </lineage>
</organism>
<feature type="signal peptide" evidence="3">
    <location>
        <begin position="1"/>
        <end position="21"/>
    </location>
</feature>
<keyword evidence="2" id="KW-1133">Transmembrane helix</keyword>
<evidence type="ECO:0000256" key="3">
    <source>
        <dbReference type="SAM" id="SignalP"/>
    </source>
</evidence>
<keyword evidence="2" id="KW-0812">Transmembrane</keyword>
<dbReference type="Proteomes" id="UP000199387">
    <property type="component" value="Unassembled WGS sequence"/>
</dbReference>
<name>A0A1G6I971_9BACL</name>
<gene>
    <name evidence="4" type="ORF">SAMN04488112_102119</name>
</gene>
<evidence type="ECO:0000313" key="5">
    <source>
        <dbReference type="Proteomes" id="UP000199387"/>
    </source>
</evidence>
<dbReference type="EMBL" id="FMZA01000002">
    <property type="protein sequence ID" value="SDC02923.1"/>
    <property type="molecule type" value="Genomic_DNA"/>
</dbReference>
<dbReference type="NCBIfam" id="NF038039">
    <property type="entry name" value="WGxxGxxG-CTERM"/>
    <property type="match status" value="1"/>
</dbReference>
<feature type="chain" id="PRO_5038882858" evidence="3">
    <location>
        <begin position="22"/>
        <end position="90"/>
    </location>
</feature>
<dbReference type="AlphaFoldDB" id="A0A1G6I971"/>
<dbReference type="NCBIfam" id="NF041742">
    <property type="entry name" value="WGxxGxxG_fam"/>
    <property type="match status" value="1"/>
</dbReference>
<accession>A0A1G6I971</accession>
<evidence type="ECO:0000313" key="4">
    <source>
        <dbReference type="EMBL" id="SDC02923.1"/>
    </source>
</evidence>
<feature type="region of interest" description="Disordered" evidence="1">
    <location>
        <begin position="38"/>
        <end position="58"/>
    </location>
</feature>
<proteinExistence type="predicted"/>
<keyword evidence="5" id="KW-1185">Reference proteome</keyword>
<keyword evidence="3" id="KW-0732">Signal</keyword>